<feature type="transmembrane region" description="Helical" evidence="2">
    <location>
        <begin position="12"/>
        <end position="35"/>
    </location>
</feature>
<protein>
    <submittedName>
        <fullName evidence="3">Uncharacterized protein</fullName>
    </submittedName>
</protein>
<dbReference type="Pfam" id="PF19733">
    <property type="entry name" value="DUF6223"/>
    <property type="match status" value="1"/>
</dbReference>
<feature type="transmembrane region" description="Helical" evidence="2">
    <location>
        <begin position="128"/>
        <end position="154"/>
    </location>
</feature>
<dbReference type="Proteomes" id="UP000621500">
    <property type="component" value="Unassembled WGS sequence"/>
</dbReference>
<evidence type="ECO:0000256" key="2">
    <source>
        <dbReference type="SAM" id="Phobius"/>
    </source>
</evidence>
<keyword evidence="2" id="KW-1133">Transmembrane helix</keyword>
<accession>A0ABQ4EK11</accession>
<sequence length="180" mass="17360">MSSSGGRTSVRLTLVIAGATLLVLAIAGVTLLGAFGLAGPANEQVEAQPLVAGDAYALTTGRLVSAVAALVALAGVVIGGLALARSSGRIGNGNGNGKRGAIVALAAGLTGMVGGGFVVAAAEGGPGTGYGIVGGFAALVIGLIATVLGWLALARSRLSEGRERGERNPANRPTAAEPHA</sequence>
<dbReference type="EMBL" id="BONX01000008">
    <property type="protein sequence ID" value="GIG95093.1"/>
    <property type="molecule type" value="Genomic_DNA"/>
</dbReference>
<feature type="transmembrane region" description="Helical" evidence="2">
    <location>
        <begin position="102"/>
        <end position="122"/>
    </location>
</feature>
<name>A0ABQ4EK11_9ACTN</name>
<organism evidence="3 4">
    <name type="scientific">Plantactinospora mayteni</name>
    <dbReference type="NCBI Taxonomy" id="566021"/>
    <lineage>
        <taxon>Bacteria</taxon>
        <taxon>Bacillati</taxon>
        <taxon>Actinomycetota</taxon>
        <taxon>Actinomycetes</taxon>
        <taxon>Micromonosporales</taxon>
        <taxon>Micromonosporaceae</taxon>
        <taxon>Plantactinospora</taxon>
    </lineage>
</organism>
<evidence type="ECO:0000256" key="1">
    <source>
        <dbReference type="SAM" id="MobiDB-lite"/>
    </source>
</evidence>
<evidence type="ECO:0000313" key="4">
    <source>
        <dbReference type="Proteomes" id="UP000621500"/>
    </source>
</evidence>
<keyword evidence="2" id="KW-0812">Transmembrane</keyword>
<proteinExistence type="predicted"/>
<reference evidence="3 4" key="1">
    <citation type="submission" date="2021-01" db="EMBL/GenBank/DDBJ databases">
        <title>Whole genome shotgun sequence of Plantactinospora mayteni NBRC 109088.</title>
        <authorList>
            <person name="Komaki H."/>
            <person name="Tamura T."/>
        </authorList>
    </citation>
    <scope>NUCLEOTIDE SEQUENCE [LARGE SCALE GENOMIC DNA]</scope>
    <source>
        <strain evidence="3 4">NBRC 109088</strain>
    </source>
</reference>
<dbReference type="InterPro" id="IPR045770">
    <property type="entry name" value="DUF6223"/>
</dbReference>
<gene>
    <name evidence="3" type="ORF">Pma05_16660</name>
</gene>
<feature type="transmembrane region" description="Helical" evidence="2">
    <location>
        <begin position="55"/>
        <end position="81"/>
    </location>
</feature>
<evidence type="ECO:0000313" key="3">
    <source>
        <dbReference type="EMBL" id="GIG95093.1"/>
    </source>
</evidence>
<comment type="caution">
    <text evidence="3">The sequence shown here is derived from an EMBL/GenBank/DDBJ whole genome shotgun (WGS) entry which is preliminary data.</text>
</comment>
<keyword evidence="4" id="KW-1185">Reference proteome</keyword>
<feature type="region of interest" description="Disordered" evidence="1">
    <location>
        <begin position="161"/>
        <end position="180"/>
    </location>
</feature>
<keyword evidence="2" id="KW-0472">Membrane</keyword>